<dbReference type="AlphaFoldDB" id="A0A8S1SW80"/>
<organism evidence="2 3">
    <name type="scientific">Paramecium pentaurelia</name>
    <dbReference type="NCBI Taxonomy" id="43138"/>
    <lineage>
        <taxon>Eukaryota</taxon>
        <taxon>Sar</taxon>
        <taxon>Alveolata</taxon>
        <taxon>Ciliophora</taxon>
        <taxon>Intramacronucleata</taxon>
        <taxon>Oligohymenophorea</taxon>
        <taxon>Peniculida</taxon>
        <taxon>Parameciidae</taxon>
        <taxon>Paramecium</taxon>
    </lineage>
</organism>
<evidence type="ECO:0000313" key="3">
    <source>
        <dbReference type="Proteomes" id="UP000689195"/>
    </source>
</evidence>
<sequence length="123" mass="14320">MGNYCITEWKIEEDNEVVEISSIQASNLNKIFSQKYKMEADEDCLQDLIDQIEPGLSVQFEISKKRNLHGINFESATKQKDNNLKQHKSSLKQISHHSSLQREHSSKTVRWDSQFYSSDSLKQ</sequence>
<reference evidence="2" key="1">
    <citation type="submission" date="2021-01" db="EMBL/GenBank/DDBJ databases">
        <authorList>
            <consortium name="Genoscope - CEA"/>
            <person name="William W."/>
        </authorList>
    </citation>
    <scope>NUCLEOTIDE SEQUENCE</scope>
</reference>
<accession>A0A8S1SW80</accession>
<name>A0A8S1SW80_9CILI</name>
<protein>
    <submittedName>
        <fullName evidence="2">Uncharacterized protein</fullName>
    </submittedName>
</protein>
<proteinExistence type="predicted"/>
<gene>
    <name evidence="2" type="ORF">PPENT_87.1.T0130180</name>
</gene>
<comment type="caution">
    <text evidence="2">The sequence shown here is derived from an EMBL/GenBank/DDBJ whole genome shotgun (WGS) entry which is preliminary data.</text>
</comment>
<evidence type="ECO:0000256" key="1">
    <source>
        <dbReference type="SAM" id="MobiDB-lite"/>
    </source>
</evidence>
<feature type="region of interest" description="Disordered" evidence="1">
    <location>
        <begin position="73"/>
        <end position="106"/>
    </location>
</feature>
<evidence type="ECO:0000313" key="2">
    <source>
        <dbReference type="EMBL" id="CAD8144340.1"/>
    </source>
</evidence>
<dbReference type="Proteomes" id="UP000689195">
    <property type="component" value="Unassembled WGS sequence"/>
</dbReference>
<keyword evidence="3" id="KW-1185">Reference proteome</keyword>
<dbReference type="EMBL" id="CAJJDO010000013">
    <property type="protein sequence ID" value="CAD8144340.1"/>
    <property type="molecule type" value="Genomic_DNA"/>
</dbReference>